<dbReference type="InterPro" id="IPR031641">
    <property type="entry name" value="PapA_C"/>
</dbReference>
<evidence type="ECO:0000256" key="11">
    <source>
        <dbReference type="ARBA" id="ARBA00033407"/>
    </source>
</evidence>
<dbReference type="SUPFAM" id="SSF52777">
    <property type="entry name" value="CoA-dependent acyltransferases"/>
    <property type="match status" value="2"/>
</dbReference>
<evidence type="ECO:0000256" key="7">
    <source>
        <dbReference type="ARBA" id="ARBA00022679"/>
    </source>
</evidence>
<evidence type="ECO:0000256" key="4">
    <source>
        <dbReference type="ARBA" id="ARBA00006558"/>
    </source>
</evidence>
<organism evidence="13 14">
    <name type="scientific">Nocardiopsis ansamitocini</name>
    <dbReference type="NCBI Taxonomy" id="1670832"/>
    <lineage>
        <taxon>Bacteria</taxon>
        <taxon>Bacillati</taxon>
        <taxon>Actinomycetota</taxon>
        <taxon>Actinomycetes</taxon>
        <taxon>Streptosporangiales</taxon>
        <taxon>Nocardiopsidaceae</taxon>
        <taxon>Nocardiopsis</taxon>
    </lineage>
</organism>
<dbReference type="InterPro" id="IPR052058">
    <property type="entry name" value="Alcohol_O-acetyltransferase"/>
</dbReference>
<name>A0A9W6UK24_9ACTN</name>
<dbReference type="EMBL" id="BSQG01000005">
    <property type="protein sequence ID" value="GLU49113.1"/>
    <property type="molecule type" value="Genomic_DNA"/>
</dbReference>
<dbReference type="Gene3D" id="3.30.559.30">
    <property type="entry name" value="Nonribosomal peptide synthetase, condensation domain"/>
    <property type="match status" value="1"/>
</dbReference>
<dbReference type="PANTHER" id="PTHR28037:SF1">
    <property type="entry name" value="ALCOHOL O-ACETYLTRANSFERASE 1-RELATED"/>
    <property type="match status" value="1"/>
</dbReference>
<evidence type="ECO:0000313" key="14">
    <source>
        <dbReference type="Proteomes" id="UP001165092"/>
    </source>
</evidence>
<evidence type="ECO:0000313" key="13">
    <source>
        <dbReference type="EMBL" id="GLU49113.1"/>
    </source>
</evidence>
<dbReference type="Proteomes" id="UP001165092">
    <property type="component" value="Unassembled WGS sequence"/>
</dbReference>
<accession>A0A9W6UK24</accession>
<keyword evidence="14" id="KW-1185">Reference proteome</keyword>
<evidence type="ECO:0000259" key="12">
    <source>
        <dbReference type="Pfam" id="PF16911"/>
    </source>
</evidence>
<proteinExistence type="inferred from homology"/>
<dbReference type="EC" id="2.3.1.282" evidence="5"/>
<evidence type="ECO:0000256" key="9">
    <source>
        <dbReference type="ARBA" id="ARBA00030465"/>
    </source>
</evidence>
<sequence length="408" mass="44226">MARESLDSLQRRHPLLGVAIEKIGEKGPEFVESKCPIPLEWTRAGSGRVGSSALWEDDADSRYLSVGTDWRSGPLVRAAVTSTASDRGENGVHELVLVLHHAIADGTTAVSLLQQWVETAAQHPRDVSSAPPHRRLAATEDLFPDPYRSFRGAGAAEQKRNRDSLDVARHAPVRVPRERHVDFRDRRTRLVHRRLDAAATKALSTACRKRSVTVHGALAACLVEAVHRDAGTPAGTYFMIGSPVSFRTELDSLVRPDEAGTYVATLPTMIKCNPEFDIWAVAGSVNADLAERRARGEHFSMISDLSARVPAGIEESMELLDYMDKEGPINLCLSNIGVQPIPESVGGFTVVDADFAAGISVTGVLVVAATTTHGCLSLNFTYVDGLVSRDRAERIADDSLDILLTHTA</sequence>
<dbReference type="InterPro" id="IPR023213">
    <property type="entry name" value="CAT-like_dom_sf"/>
</dbReference>
<comment type="catalytic activity">
    <reaction evidence="2">
        <text>2 a mycocerosyl-[mycocerosic acid synthase] + a phenolphthiocerol = a dimycocerosyl phenolphthiocerol + 2 holo-[mycocerosic acid synthase].</text>
        <dbReference type="EC" id="2.3.1.282"/>
    </reaction>
</comment>
<reference evidence="13" key="1">
    <citation type="submission" date="2023-02" db="EMBL/GenBank/DDBJ databases">
        <title>Nocardiopsis ansamitocini NBRC 112285.</title>
        <authorList>
            <person name="Ichikawa N."/>
            <person name="Sato H."/>
            <person name="Tonouchi N."/>
        </authorList>
    </citation>
    <scope>NUCLEOTIDE SEQUENCE</scope>
    <source>
        <strain evidence="13">NBRC 112285</strain>
    </source>
</reference>
<protein>
    <recommendedName>
        <fullName evidence="6">Phthiocerol/phthiodiolone dimycocerosyl transferase</fullName>
        <ecNumber evidence="5">2.3.1.282</ecNumber>
    </recommendedName>
    <alternativeName>
        <fullName evidence="11">Acyltransferase PapA5</fullName>
    </alternativeName>
    <alternativeName>
        <fullName evidence="9">Phthiocerol/phthiodiolone O-acyltransferase</fullName>
    </alternativeName>
    <alternativeName>
        <fullName evidence="10">Polyketide synthase-associated protein A5</fullName>
    </alternativeName>
</protein>
<gene>
    <name evidence="13" type="ORF">Nans01_34640</name>
</gene>
<feature type="domain" description="Phthiocerol/phthiodiolone dimycocerosyl transferase C-terminal" evidence="12">
    <location>
        <begin position="189"/>
        <end position="366"/>
    </location>
</feature>
<evidence type="ECO:0000256" key="8">
    <source>
        <dbReference type="ARBA" id="ARBA00023315"/>
    </source>
</evidence>
<comment type="caution">
    <text evidence="13">The sequence shown here is derived from an EMBL/GenBank/DDBJ whole genome shotgun (WGS) entry which is preliminary data.</text>
</comment>
<dbReference type="Pfam" id="PF16911">
    <property type="entry name" value="PapA_C"/>
    <property type="match status" value="1"/>
</dbReference>
<evidence type="ECO:0000256" key="6">
    <source>
        <dbReference type="ARBA" id="ARBA00013449"/>
    </source>
</evidence>
<dbReference type="PANTHER" id="PTHR28037">
    <property type="entry name" value="ALCOHOL O-ACETYLTRANSFERASE 1-RELATED"/>
    <property type="match status" value="1"/>
</dbReference>
<evidence type="ECO:0000256" key="10">
    <source>
        <dbReference type="ARBA" id="ARBA00032317"/>
    </source>
</evidence>
<keyword evidence="8" id="KW-0012">Acyltransferase</keyword>
<comment type="catalytic activity">
    <reaction evidence="1">
        <text>2 a mycocerosyl-[mycocerosic acid synthase] + a phthiocerol = a dimycocerosyl phthiocerol + 2 holo-[mycocerosic acid synthase].</text>
        <dbReference type="EC" id="2.3.1.282"/>
    </reaction>
</comment>
<dbReference type="AlphaFoldDB" id="A0A9W6UK24"/>
<dbReference type="Gene3D" id="3.30.559.10">
    <property type="entry name" value="Chloramphenicol acetyltransferase-like domain"/>
    <property type="match status" value="1"/>
</dbReference>
<evidence type="ECO:0000256" key="2">
    <source>
        <dbReference type="ARBA" id="ARBA00000625"/>
    </source>
</evidence>
<dbReference type="GO" id="GO:0016746">
    <property type="term" value="F:acyltransferase activity"/>
    <property type="evidence" value="ECO:0007669"/>
    <property type="project" value="UniProtKB-KW"/>
</dbReference>
<keyword evidence="7" id="KW-0808">Transferase</keyword>
<evidence type="ECO:0000256" key="5">
    <source>
        <dbReference type="ARBA" id="ARBA00012866"/>
    </source>
</evidence>
<comment type="similarity">
    <text evidence="4">Belongs to the acyltransferase PapA5 family.</text>
</comment>
<evidence type="ECO:0000256" key="3">
    <source>
        <dbReference type="ARBA" id="ARBA00001907"/>
    </source>
</evidence>
<evidence type="ECO:0000256" key="1">
    <source>
        <dbReference type="ARBA" id="ARBA00000026"/>
    </source>
</evidence>
<comment type="catalytic activity">
    <reaction evidence="3">
        <text>2 a mycocerosyl-[mycocerosic acid synthase] + a phthiodiolone = a dimycocerosyl phthiodiolone + 2 holo-[mycocerosic acid synthase].</text>
        <dbReference type="EC" id="2.3.1.282"/>
    </reaction>
</comment>